<feature type="domain" description="Glycosyltransferase 2-like" evidence="1">
    <location>
        <begin position="6"/>
        <end position="156"/>
    </location>
</feature>
<evidence type="ECO:0000313" key="2">
    <source>
        <dbReference type="EMBL" id="HII84924.1"/>
    </source>
</evidence>
<dbReference type="Proteomes" id="UP000586031">
    <property type="component" value="Unassembled WGS sequence"/>
</dbReference>
<organism evidence="2 3">
    <name type="scientific">Methanobacterium subterraneum</name>
    <dbReference type="NCBI Taxonomy" id="59277"/>
    <lineage>
        <taxon>Archaea</taxon>
        <taxon>Methanobacteriati</taxon>
        <taxon>Methanobacteriota</taxon>
        <taxon>Methanomada group</taxon>
        <taxon>Methanobacteria</taxon>
        <taxon>Methanobacteriales</taxon>
        <taxon>Methanobacteriaceae</taxon>
        <taxon>Methanobacterium</taxon>
    </lineage>
</organism>
<dbReference type="PANTHER" id="PTHR48090">
    <property type="entry name" value="UNDECAPRENYL-PHOSPHATE 4-DEOXY-4-FORMAMIDO-L-ARABINOSE TRANSFERASE-RELATED"/>
    <property type="match status" value="1"/>
</dbReference>
<dbReference type="Gene3D" id="3.90.550.10">
    <property type="entry name" value="Spore Coat Polysaccharide Biosynthesis Protein SpsA, Chain A"/>
    <property type="match status" value="1"/>
</dbReference>
<keyword evidence="2" id="KW-0808">Transferase</keyword>
<accession>A0A7J4TLK8</accession>
<dbReference type="InterPro" id="IPR001173">
    <property type="entry name" value="Glyco_trans_2-like"/>
</dbReference>
<proteinExistence type="predicted"/>
<dbReference type="SUPFAM" id="SSF53448">
    <property type="entry name" value="Nucleotide-diphospho-sugar transferases"/>
    <property type="match status" value="1"/>
</dbReference>
<dbReference type="InterPro" id="IPR050256">
    <property type="entry name" value="Glycosyltransferase_2"/>
</dbReference>
<comment type="caution">
    <text evidence="2">The sequence shown here is derived from an EMBL/GenBank/DDBJ whole genome shotgun (WGS) entry which is preliminary data.</text>
</comment>
<gene>
    <name evidence="2" type="ORF">HA271_08900</name>
</gene>
<dbReference type="CDD" id="cd04179">
    <property type="entry name" value="DPM_DPG-synthase_like"/>
    <property type="match status" value="1"/>
</dbReference>
<dbReference type="Pfam" id="PF00535">
    <property type="entry name" value="Glycos_transf_2"/>
    <property type="match status" value="1"/>
</dbReference>
<sequence length="225" mass="25322">MRIITIIPAYNEETAILNVVKGVKKYSDVLVVDDGSTDKTAILAKNVGATVIKHGKNIGKGAAIKTGLKSAIEDDYDFMVLLDGDGQHDPQCIPFLLRGMDGVDLLIGSRFRNMAPQNMPLQRRLSNGITTWLIRFMTGYHITDSQCGFRVMSKKAAPFFTGISYNDYVYESEVLCKASENDLVVGERPIQCIYGNEKSYVRARHVLHYLMFTLRLLVRKLLRRI</sequence>
<dbReference type="PANTHER" id="PTHR48090:SF7">
    <property type="entry name" value="RFBJ PROTEIN"/>
    <property type="match status" value="1"/>
</dbReference>
<name>A0A7J4TLK8_9EURY</name>
<dbReference type="AlphaFoldDB" id="A0A7J4TLK8"/>
<evidence type="ECO:0000313" key="3">
    <source>
        <dbReference type="Proteomes" id="UP000586031"/>
    </source>
</evidence>
<reference evidence="3" key="1">
    <citation type="journal article" date="2020" name="bioRxiv">
        <title>A rank-normalized archaeal taxonomy based on genome phylogeny resolves widespread incomplete and uneven classifications.</title>
        <authorList>
            <person name="Rinke C."/>
            <person name="Chuvochina M."/>
            <person name="Mussig A.J."/>
            <person name="Chaumeil P.-A."/>
            <person name="Waite D.W."/>
            <person name="Whitman W.B."/>
            <person name="Parks D.H."/>
            <person name="Hugenholtz P."/>
        </authorList>
    </citation>
    <scope>NUCLEOTIDE SEQUENCE [LARGE SCALE GENOMIC DNA]</scope>
</reference>
<protein>
    <submittedName>
        <fullName evidence="2">Glycosyltransferase family 2 protein</fullName>
    </submittedName>
</protein>
<evidence type="ECO:0000259" key="1">
    <source>
        <dbReference type="Pfam" id="PF00535"/>
    </source>
</evidence>
<dbReference type="EMBL" id="DUHE01000251">
    <property type="protein sequence ID" value="HII84924.1"/>
    <property type="molecule type" value="Genomic_DNA"/>
</dbReference>
<dbReference type="InterPro" id="IPR029044">
    <property type="entry name" value="Nucleotide-diphossugar_trans"/>
</dbReference>
<dbReference type="GO" id="GO:0016740">
    <property type="term" value="F:transferase activity"/>
    <property type="evidence" value="ECO:0007669"/>
    <property type="project" value="UniProtKB-KW"/>
</dbReference>